<protein>
    <submittedName>
        <fullName evidence="1">Uncharacterized protein</fullName>
    </submittedName>
</protein>
<proteinExistence type="predicted"/>
<dbReference type="Proteomes" id="UP000544742">
    <property type="component" value="Unassembled WGS sequence"/>
</dbReference>
<gene>
    <name evidence="1" type="ORF">GX426_06015</name>
</gene>
<dbReference type="AlphaFoldDB" id="A0A7K4AI43"/>
<reference evidence="1 2" key="1">
    <citation type="journal article" date="2020" name="Biotechnol. Biofuels">
        <title>New insights from the biogas microbiome by comprehensive genome-resolved metagenomics of nearly 1600 species originating from multiple anaerobic digesters.</title>
        <authorList>
            <person name="Campanaro S."/>
            <person name="Treu L."/>
            <person name="Rodriguez-R L.M."/>
            <person name="Kovalovszki A."/>
            <person name="Ziels R.M."/>
            <person name="Maus I."/>
            <person name="Zhu X."/>
            <person name="Kougias P.G."/>
            <person name="Basile A."/>
            <person name="Luo G."/>
            <person name="Schluter A."/>
            <person name="Konstantinidis K.T."/>
            <person name="Angelidaki I."/>
        </authorList>
    </citation>
    <scope>NUCLEOTIDE SEQUENCE [LARGE SCALE GENOMIC DNA]</scope>
    <source>
        <strain evidence="1">AS27yjCOA_157</strain>
    </source>
</reference>
<accession>A0A7K4AI43</accession>
<dbReference type="EMBL" id="JAAYUN010000098">
    <property type="protein sequence ID" value="NLJ22646.1"/>
    <property type="molecule type" value="Genomic_DNA"/>
</dbReference>
<dbReference type="RefSeq" id="WP_273271208.1">
    <property type="nucleotide sequence ID" value="NZ_JBCEYP010000105.1"/>
</dbReference>
<evidence type="ECO:0000313" key="2">
    <source>
        <dbReference type="Proteomes" id="UP000544742"/>
    </source>
</evidence>
<organism evidence="1 2">
    <name type="scientific">Methanothrix soehngenii</name>
    <name type="common">Methanosaeta concilii</name>
    <dbReference type="NCBI Taxonomy" id="2223"/>
    <lineage>
        <taxon>Archaea</taxon>
        <taxon>Methanobacteriati</taxon>
        <taxon>Methanobacteriota</taxon>
        <taxon>Stenosarchaea group</taxon>
        <taxon>Methanomicrobia</taxon>
        <taxon>Methanotrichales</taxon>
        <taxon>Methanotrichaceae</taxon>
        <taxon>Methanothrix</taxon>
    </lineage>
</organism>
<sequence>MSESADEPVGMKRCEQINVDANCAALALLLLEHISQHLCSEKVISAQEIAAFASGLDNIQNIYAEIAERYSIKLDERCDAKKAIYDALKEIEAERRCCE</sequence>
<comment type="caution">
    <text evidence="1">The sequence shown here is derived from an EMBL/GenBank/DDBJ whole genome shotgun (WGS) entry which is preliminary data.</text>
</comment>
<name>A0A7K4AI43_METSH</name>
<evidence type="ECO:0000313" key="1">
    <source>
        <dbReference type="EMBL" id="NLJ22646.1"/>
    </source>
</evidence>